<evidence type="ECO:0000256" key="3">
    <source>
        <dbReference type="ARBA" id="ARBA00022989"/>
    </source>
</evidence>
<evidence type="ECO:0000313" key="7">
    <source>
        <dbReference type="Proteomes" id="UP001596298"/>
    </source>
</evidence>
<accession>A0ABW2AB83</accession>
<proteinExistence type="predicted"/>
<evidence type="ECO:0000256" key="2">
    <source>
        <dbReference type="ARBA" id="ARBA00022692"/>
    </source>
</evidence>
<keyword evidence="2 5" id="KW-0812">Transmembrane</keyword>
<feature type="transmembrane region" description="Helical" evidence="5">
    <location>
        <begin position="213"/>
        <end position="239"/>
    </location>
</feature>
<feature type="transmembrane region" description="Helical" evidence="5">
    <location>
        <begin position="6"/>
        <end position="24"/>
    </location>
</feature>
<comment type="subcellular location">
    <subcellularLocation>
        <location evidence="1">Membrane</location>
        <topology evidence="1">Multi-pass membrane protein</topology>
    </subcellularLocation>
</comment>
<feature type="transmembrane region" description="Helical" evidence="5">
    <location>
        <begin position="77"/>
        <end position="98"/>
    </location>
</feature>
<sequence>MSLSKTLVLGLIAGATILLGMPLGRLRSPALATRSLLNAIAVGVLLFLFWDVLSGAWEPIDAALVDVHAGKGGVGSAIGYGVLFAGGLAVGLLALVGYERWMGRKAQSTEHGLHPMQLATLIAVGIGLHNFAEGLAIGQAAATGEIAMATLLVVGFALHNATEGFGITAPLAADVDETGRRRLPTWGRLLLLALIGGGPTFVGTWVGHSFTSAAVSVIFLTLAAGSILYVVIQLIGVAARTRRTDLLAYGVLIGLAAGFLTDAIVSAGGA</sequence>
<evidence type="ECO:0000256" key="5">
    <source>
        <dbReference type="SAM" id="Phobius"/>
    </source>
</evidence>
<feature type="transmembrane region" description="Helical" evidence="5">
    <location>
        <begin position="246"/>
        <end position="267"/>
    </location>
</feature>
<evidence type="ECO:0000256" key="1">
    <source>
        <dbReference type="ARBA" id="ARBA00004141"/>
    </source>
</evidence>
<comment type="caution">
    <text evidence="6">The sequence shown here is derived from an EMBL/GenBank/DDBJ whole genome shotgun (WGS) entry which is preliminary data.</text>
</comment>
<dbReference type="PANTHER" id="PTHR11040">
    <property type="entry name" value="ZINC/IRON TRANSPORTER"/>
    <property type="match status" value="1"/>
</dbReference>
<dbReference type="PANTHER" id="PTHR11040:SF205">
    <property type="entry name" value="ZINC TRANSPORTER ZUPT"/>
    <property type="match status" value="1"/>
</dbReference>
<dbReference type="Proteomes" id="UP001596298">
    <property type="component" value="Unassembled WGS sequence"/>
</dbReference>
<dbReference type="InterPro" id="IPR003689">
    <property type="entry name" value="ZIP"/>
</dbReference>
<keyword evidence="7" id="KW-1185">Reference proteome</keyword>
<dbReference type="RefSeq" id="WP_382398034.1">
    <property type="nucleotide sequence ID" value="NZ_JBHSWH010000001.1"/>
</dbReference>
<keyword evidence="3 5" id="KW-1133">Transmembrane helix</keyword>
<protein>
    <submittedName>
        <fullName evidence="6">ZIP family metal transporter</fullName>
    </submittedName>
</protein>
<gene>
    <name evidence="6" type="ORF">ACFQDH_02170</name>
</gene>
<evidence type="ECO:0000256" key="4">
    <source>
        <dbReference type="ARBA" id="ARBA00023136"/>
    </source>
</evidence>
<dbReference type="Pfam" id="PF02535">
    <property type="entry name" value="Zip"/>
    <property type="match status" value="1"/>
</dbReference>
<keyword evidence="4 5" id="KW-0472">Membrane</keyword>
<reference evidence="7" key="1">
    <citation type="journal article" date="2019" name="Int. J. Syst. Evol. Microbiol.">
        <title>The Global Catalogue of Microorganisms (GCM) 10K type strain sequencing project: providing services to taxonomists for standard genome sequencing and annotation.</title>
        <authorList>
            <consortium name="The Broad Institute Genomics Platform"/>
            <consortium name="The Broad Institute Genome Sequencing Center for Infectious Disease"/>
            <person name="Wu L."/>
            <person name="Ma J."/>
        </authorList>
    </citation>
    <scope>NUCLEOTIDE SEQUENCE [LARGE SCALE GENOMIC DNA]</scope>
    <source>
        <strain evidence="7">CCUG 58127</strain>
    </source>
</reference>
<feature type="transmembrane region" description="Helical" evidence="5">
    <location>
        <begin position="36"/>
        <end position="57"/>
    </location>
</feature>
<dbReference type="EMBL" id="JBHSWH010000001">
    <property type="protein sequence ID" value="MFC6704107.1"/>
    <property type="molecule type" value="Genomic_DNA"/>
</dbReference>
<evidence type="ECO:0000313" key="6">
    <source>
        <dbReference type="EMBL" id="MFC6704107.1"/>
    </source>
</evidence>
<organism evidence="6 7">
    <name type="scientific">Flexivirga alba</name>
    <dbReference type="NCBI Taxonomy" id="702742"/>
    <lineage>
        <taxon>Bacteria</taxon>
        <taxon>Bacillati</taxon>
        <taxon>Actinomycetota</taxon>
        <taxon>Actinomycetes</taxon>
        <taxon>Micrococcales</taxon>
        <taxon>Dermacoccaceae</taxon>
        <taxon>Flexivirga</taxon>
    </lineage>
</organism>
<name>A0ABW2AB83_9MICO</name>
<feature type="transmembrane region" description="Helical" evidence="5">
    <location>
        <begin position="189"/>
        <end position="207"/>
    </location>
</feature>